<keyword evidence="3" id="KW-0378">Hydrolase</keyword>
<comment type="caution">
    <text evidence="5">The sequence shown here is derived from an EMBL/GenBank/DDBJ whole genome shotgun (WGS) entry which is preliminary data.</text>
</comment>
<dbReference type="Proteomes" id="UP000196531">
    <property type="component" value="Unassembled WGS sequence"/>
</dbReference>
<accession>A0A1Y5F705</accession>
<protein>
    <recommendedName>
        <fullName evidence="7">Endonuclease I</fullName>
    </recommendedName>
</protein>
<dbReference type="SUPFAM" id="SSF54060">
    <property type="entry name" value="His-Me finger endonucleases"/>
    <property type="match status" value="1"/>
</dbReference>
<evidence type="ECO:0000313" key="6">
    <source>
        <dbReference type="Proteomes" id="UP000196531"/>
    </source>
</evidence>
<evidence type="ECO:0000256" key="2">
    <source>
        <dbReference type="ARBA" id="ARBA00022722"/>
    </source>
</evidence>
<dbReference type="PANTHER" id="PTHR33607:SF2">
    <property type="entry name" value="ENDONUCLEASE-1"/>
    <property type="match status" value="1"/>
</dbReference>
<organism evidence="5 6">
    <name type="scientific">Halobacteriovorax marinus</name>
    <dbReference type="NCBI Taxonomy" id="97084"/>
    <lineage>
        <taxon>Bacteria</taxon>
        <taxon>Pseudomonadati</taxon>
        <taxon>Bdellovibrionota</taxon>
        <taxon>Bacteriovoracia</taxon>
        <taxon>Bacteriovoracales</taxon>
        <taxon>Halobacteriovoraceae</taxon>
        <taxon>Halobacteriovorax</taxon>
    </lineage>
</organism>
<evidence type="ECO:0000256" key="3">
    <source>
        <dbReference type="ARBA" id="ARBA00022801"/>
    </source>
</evidence>
<evidence type="ECO:0008006" key="7">
    <source>
        <dbReference type="Google" id="ProtNLM"/>
    </source>
</evidence>
<evidence type="ECO:0000313" key="5">
    <source>
        <dbReference type="EMBL" id="OUR96673.1"/>
    </source>
</evidence>
<dbReference type="InterPro" id="IPR044925">
    <property type="entry name" value="His-Me_finger_sf"/>
</dbReference>
<gene>
    <name evidence="5" type="ORF">A9Q84_10040</name>
</gene>
<proteinExistence type="inferred from homology"/>
<evidence type="ECO:0000256" key="1">
    <source>
        <dbReference type="ARBA" id="ARBA00006429"/>
    </source>
</evidence>
<reference evidence="6" key="1">
    <citation type="journal article" date="2017" name="Proc. Natl. Acad. Sci. U.S.A.">
        <title>Simulation of Deepwater Horizon oil plume reveals substrate specialization within a complex community of hydrocarbon-degraders.</title>
        <authorList>
            <person name="Hu P."/>
            <person name="Dubinsky E.A."/>
            <person name="Probst A.J."/>
            <person name="Wang J."/>
            <person name="Sieber C.M.K."/>
            <person name="Tom L.M."/>
            <person name="Gardinali P."/>
            <person name="Banfield J.F."/>
            <person name="Atlas R.M."/>
            <person name="Andersen G.L."/>
        </authorList>
    </citation>
    <scope>NUCLEOTIDE SEQUENCE [LARGE SCALE GENOMIC DNA]</scope>
</reference>
<feature type="chain" id="PRO_5012305860" description="Endonuclease I" evidence="4">
    <location>
        <begin position="21"/>
        <end position="248"/>
    </location>
</feature>
<dbReference type="InterPro" id="IPR007346">
    <property type="entry name" value="Endonuclease-I"/>
</dbReference>
<keyword evidence="4" id="KW-0732">Signal</keyword>
<evidence type="ECO:0000256" key="4">
    <source>
        <dbReference type="SAM" id="SignalP"/>
    </source>
</evidence>
<dbReference type="PANTHER" id="PTHR33607">
    <property type="entry name" value="ENDONUCLEASE-1"/>
    <property type="match status" value="1"/>
</dbReference>
<dbReference type="AlphaFoldDB" id="A0A1Y5F705"/>
<name>A0A1Y5F705_9BACT</name>
<keyword evidence="2" id="KW-0540">Nuclease</keyword>
<sequence>MKYLILTLACSLFTLSSIHASTPNCEKLWDKFNETKTLSAKYKRVMGNCDREAIMIIGSIAKKASSVSYKDAKKRMFKTLDNRNGRVCSVYSDHCLQTRKVPNHREMNAEHTWPKSRGADRKPAISDLHHLFPCNSEVNSIRSSHPFCEVRDVEWTNGMSSMGTGGGRGKCFEPPHEHKGNVARSMMYFSIRYNKKIDSRQENFFRKWHKEDPVDQMEIDRNNAISRFQRNTNPFIDHPELVDFIADF</sequence>
<dbReference type="GO" id="GO:0016787">
    <property type="term" value="F:hydrolase activity"/>
    <property type="evidence" value="ECO:0007669"/>
    <property type="project" value="UniProtKB-KW"/>
</dbReference>
<feature type="signal peptide" evidence="4">
    <location>
        <begin position="1"/>
        <end position="20"/>
    </location>
</feature>
<dbReference type="EMBL" id="MAAO01000006">
    <property type="protein sequence ID" value="OUR96673.1"/>
    <property type="molecule type" value="Genomic_DNA"/>
</dbReference>
<dbReference type="GO" id="GO:0004518">
    <property type="term" value="F:nuclease activity"/>
    <property type="evidence" value="ECO:0007669"/>
    <property type="project" value="UniProtKB-KW"/>
</dbReference>
<dbReference type="Pfam" id="PF04231">
    <property type="entry name" value="Endonuclease_1"/>
    <property type="match status" value="1"/>
</dbReference>
<comment type="similarity">
    <text evidence="1">Belongs to the EndA/NucM nuclease family.</text>
</comment>